<keyword evidence="2 5" id="KW-0812">Transmembrane</keyword>
<sequence length="410" mass="46898">MQPFIPHHLDDIIVFGKHTILVCLLSELALLSQLSNTMYMVYAGATPVIKGCGDVTFTSMNDACDNLNLCEGIPLDLDSQFYSINEEWDLYCNKRYLERRSTSFQMLGVMIGSLTFGEIGSSFGRKKPLLFCLLMSGLLSLVAENIFLCFNVIVTNFRIVVVYMLENVPIKSRMWINTAISYSPNVIVLGIMAYFFQHWRSLTLVVAALHIPAVALMYLNESPRWLVQKGKIREARQVILDIARMDGKKTKINETTLDLLLQREHDRFEIMGKARNTYRHVFQKRGLAFPLFVISFSFFCGVMINYGNMFNLNALSGSIYLNSILIGSLRYSTNLFCGFLDYKFTCFGRKTAHTACQMIWLRCLRTFFIPVKTLTTWCCTLQETTVSLLTVANEVILITTYRKRIVLETN</sequence>
<accession>A0A158P9K0</accession>
<dbReference type="Gene3D" id="1.20.1250.20">
    <property type="entry name" value="MFS general substrate transporter like domains"/>
    <property type="match status" value="1"/>
</dbReference>
<feature type="transmembrane region" description="Helical" evidence="5">
    <location>
        <begin position="287"/>
        <end position="307"/>
    </location>
</feature>
<dbReference type="PANTHER" id="PTHR24064">
    <property type="entry name" value="SOLUTE CARRIER FAMILY 22 MEMBER"/>
    <property type="match status" value="1"/>
</dbReference>
<protein>
    <submittedName>
        <fullName evidence="7">MFS domain-containing protein</fullName>
    </submittedName>
</protein>
<dbReference type="WBParaSite" id="ACAC_0000834401-mRNA-1">
    <property type="protein sequence ID" value="ACAC_0000834401-mRNA-1"/>
    <property type="gene ID" value="ACAC_0000834401"/>
</dbReference>
<feature type="transmembrane region" description="Helical" evidence="5">
    <location>
        <begin position="319"/>
        <end position="340"/>
    </location>
</feature>
<organism evidence="6 7">
    <name type="scientific">Angiostrongylus cantonensis</name>
    <name type="common">Rat lungworm</name>
    <dbReference type="NCBI Taxonomy" id="6313"/>
    <lineage>
        <taxon>Eukaryota</taxon>
        <taxon>Metazoa</taxon>
        <taxon>Ecdysozoa</taxon>
        <taxon>Nematoda</taxon>
        <taxon>Chromadorea</taxon>
        <taxon>Rhabditida</taxon>
        <taxon>Rhabditina</taxon>
        <taxon>Rhabditomorpha</taxon>
        <taxon>Strongyloidea</taxon>
        <taxon>Metastrongylidae</taxon>
        <taxon>Angiostrongylus</taxon>
    </lineage>
</organism>
<dbReference type="SUPFAM" id="SSF103473">
    <property type="entry name" value="MFS general substrate transporter"/>
    <property type="match status" value="1"/>
</dbReference>
<evidence type="ECO:0000256" key="2">
    <source>
        <dbReference type="ARBA" id="ARBA00022692"/>
    </source>
</evidence>
<name>A0A158P9K0_ANGCA</name>
<keyword evidence="4 5" id="KW-0472">Membrane</keyword>
<evidence type="ECO:0000313" key="7">
    <source>
        <dbReference type="WBParaSite" id="ACAC_0000834401-mRNA-1"/>
    </source>
</evidence>
<dbReference type="Proteomes" id="UP000035642">
    <property type="component" value="Unassembled WGS sequence"/>
</dbReference>
<evidence type="ECO:0000256" key="5">
    <source>
        <dbReference type="SAM" id="Phobius"/>
    </source>
</evidence>
<proteinExistence type="predicted"/>
<reference evidence="7" key="2">
    <citation type="submission" date="2016-04" db="UniProtKB">
        <authorList>
            <consortium name="WormBaseParasite"/>
        </authorList>
    </citation>
    <scope>IDENTIFICATION</scope>
</reference>
<evidence type="ECO:0000256" key="4">
    <source>
        <dbReference type="ARBA" id="ARBA00023136"/>
    </source>
</evidence>
<feature type="transmembrane region" description="Helical" evidence="5">
    <location>
        <begin position="175"/>
        <end position="196"/>
    </location>
</feature>
<feature type="transmembrane region" description="Helical" evidence="5">
    <location>
        <begin position="129"/>
        <end position="154"/>
    </location>
</feature>
<dbReference type="InterPro" id="IPR005828">
    <property type="entry name" value="MFS_sugar_transport-like"/>
</dbReference>
<reference evidence="6" key="1">
    <citation type="submission" date="2012-09" db="EMBL/GenBank/DDBJ databases">
        <authorList>
            <person name="Martin A.A."/>
        </authorList>
    </citation>
    <scope>NUCLEOTIDE SEQUENCE</scope>
</reference>
<dbReference type="InterPro" id="IPR036259">
    <property type="entry name" value="MFS_trans_sf"/>
</dbReference>
<keyword evidence="6" id="KW-1185">Reference proteome</keyword>
<dbReference type="STRING" id="6313.A0A158P9K0"/>
<comment type="subcellular location">
    <subcellularLocation>
        <location evidence="1">Membrane</location>
        <topology evidence="1">Multi-pass membrane protein</topology>
    </subcellularLocation>
</comment>
<evidence type="ECO:0000256" key="1">
    <source>
        <dbReference type="ARBA" id="ARBA00004141"/>
    </source>
</evidence>
<keyword evidence="3 5" id="KW-1133">Transmembrane helix</keyword>
<dbReference type="AlphaFoldDB" id="A0A158P9K0"/>
<dbReference type="GO" id="GO:0022857">
    <property type="term" value="F:transmembrane transporter activity"/>
    <property type="evidence" value="ECO:0007669"/>
    <property type="project" value="InterPro"/>
</dbReference>
<evidence type="ECO:0000313" key="6">
    <source>
        <dbReference type="Proteomes" id="UP000035642"/>
    </source>
</evidence>
<dbReference type="GO" id="GO:0016020">
    <property type="term" value="C:membrane"/>
    <property type="evidence" value="ECO:0007669"/>
    <property type="project" value="UniProtKB-SubCell"/>
</dbReference>
<dbReference type="Pfam" id="PF00083">
    <property type="entry name" value="Sugar_tr"/>
    <property type="match status" value="1"/>
</dbReference>
<feature type="transmembrane region" description="Helical" evidence="5">
    <location>
        <begin position="202"/>
        <end position="219"/>
    </location>
</feature>
<evidence type="ECO:0000256" key="3">
    <source>
        <dbReference type="ARBA" id="ARBA00022989"/>
    </source>
</evidence>